<comment type="caution">
    <text evidence="3">The sequence shown here is derived from an EMBL/GenBank/DDBJ whole genome shotgun (WGS) entry which is preliminary data.</text>
</comment>
<gene>
    <name evidence="3" type="ORF">ABUK86_28590</name>
</gene>
<dbReference type="CDD" id="cd03789">
    <property type="entry name" value="GT9_LPS_heptosyltransferase"/>
    <property type="match status" value="1"/>
</dbReference>
<dbReference type="RefSeq" id="WP_352986636.1">
    <property type="nucleotide sequence ID" value="NZ_JBEQNA010000015.1"/>
</dbReference>
<dbReference type="SUPFAM" id="SSF53756">
    <property type="entry name" value="UDP-Glycosyltransferase/glycogen phosphorylase"/>
    <property type="match status" value="1"/>
</dbReference>
<proteinExistence type="predicted"/>
<protein>
    <submittedName>
        <fullName evidence="3">Glycosyltransferase family 9 protein</fullName>
        <ecNumber evidence="3">2.4.-.-</ecNumber>
    </submittedName>
</protein>
<keyword evidence="2 3" id="KW-0808">Transferase</keyword>
<dbReference type="InterPro" id="IPR051199">
    <property type="entry name" value="LPS_LOS_Heptosyltrfase"/>
</dbReference>
<dbReference type="Pfam" id="PF01075">
    <property type="entry name" value="Glyco_transf_9"/>
    <property type="match status" value="1"/>
</dbReference>
<organism evidence="3 4">
    <name type="scientific">Nocardiopsis tropica</name>
    <dbReference type="NCBI Taxonomy" id="109330"/>
    <lineage>
        <taxon>Bacteria</taxon>
        <taxon>Bacillati</taxon>
        <taxon>Actinomycetota</taxon>
        <taxon>Actinomycetes</taxon>
        <taxon>Streptosporangiales</taxon>
        <taxon>Nocardiopsidaceae</taxon>
        <taxon>Nocardiopsis</taxon>
    </lineage>
</organism>
<evidence type="ECO:0000313" key="4">
    <source>
        <dbReference type="Proteomes" id="UP001432401"/>
    </source>
</evidence>
<dbReference type="PANTHER" id="PTHR30160">
    <property type="entry name" value="TETRAACYLDISACCHARIDE 4'-KINASE-RELATED"/>
    <property type="match status" value="1"/>
</dbReference>
<evidence type="ECO:0000313" key="3">
    <source>
        <dbReference type="EMBL" id="MES0837761.1"/>
    </source>
</evidence>
<dbReference type="Gene3D" id="3.40.50.2000">
    <property type="entry name" value="Glycogen Phosphorylase B"/>
    <property type="match status" value="2"/>
</dbReference>
<evidence type="ECO:0000256" key="2">
    <source>
        <dbReference type="ARBA" id="ARBA00022679"/>
    </source>
</evidence>
<keyword evidence="4" id="KW-1185">Reference proteome</keyword>
<accession>A0ABV2A333</accession>
<dbReference type="EMBL" id="JBEQNB010000020">
    <property type="protein sequence ID" value="MES0837761.1"/>
    <property type="molecule type" value="Genomic_DNA"/>
</dbReference>
<keyword evidence="1 3" id="KW-0328">Glycosyltransferase</keyword>
<evidence type="ECO:0000256" key="1">
    <source>
        <dbReference type="ARBA" id="ARBA00022676"/>
    </source>
</evidence>
<dbReference type="GO" id="GO:0016757">
    <property type="term" value="F:glycosyltransferase activity"/>
    <property type="evidence" value="ECO:0007669"/>
    <property type="project" value="UniProtKB-KW"/>
</dbReference>
<reference evidence="3 4" key="1">
    <citation type="submission" date="2024-06" db="EMBL/GenBank/DDBJ databases">
        <authorList>
            <person name="Bataeva Y.V."/>
            <person name="Grigorian L.N."/>
            <person name="Solomentsev V.I."/>
        </authorList>
    </citation>
    <scope>NUCLEOTIDE SEQUENCE [LARGE SCALE GENOMIC DNA]</scope>
    <source>
        <strain evidence="4">SCPM-O-B-12605 (RCAM04882)</strain>
    </source>
</reference>
<dbReference type="PANTHER" id="PTHR30160:SF1">
    <property type="entry name" value="LIPOPOLYSACCHARIDE 1,2-N-ACETYLGLUCOSAMINETRANSFERASE-RELATED"/>
    <property type="match status" value="1"/>
</dbReference>
<dbReference type="Proteomes" id="UP001432401">
    <property type="component" value="Unassembled WGS sequence"/>
</dbReference>
<name>A0ABV2A333_9ACTN</name>
<dbReference type="EC" id="2.4.-.-" evidence="3"/>
<dbReference type="InterPro" id="IPR002201">
    <property type="entry name" value="Glyco_trans_9"/>
</dbReference>
<sequence>MVGSVGGRTGGHGPVLLALRALGLGDFATAVPALRALERSAPSWRRVLAGPPWYRDLLALAGLSWEVLPTEPLAVPGWGSASPPDLAVNLHGRGPESTAALAALSPRVMWAFGHRTAVGREGPDWPPGVHDAEVWCRLLREHGTVADPTDLRWPRPVRTTRLPDTVIVHPGAAAPSRRWPVERFARVARHLAGSGLRVLVTGSRQELSRAEAVAVEAGLGPGSVLAGRTGLVELARLVAGAGLLVCGDTGVGHLATAYSTPSVRLFGPVSPELWGPLVDRDSHRCLWAGRRGDPHSEHLDPGLESIGVEEVLAACAAALDAPAPSPVYGEGPGR</sequence>